<evidence type="ECO:0000313" key="2">
    <source>
        <dbReference type="Proteomes" id="UP001163223"/>
    </source>
</evidence>
<sequence>MRRVLAIIAVGLLATGCTTASNGSGSSASTTVAAAPTAYAPFVGDWSGRLASGKSVRVQVSESGTTRYYYQGRSTSVNGVQVSGNTMSFKVGRGFGTVTLTTTGGSTLGYSYTEGGESYPATLTKS</sequence>
<reference evidence="1" key="1">
    <citation type="submission" date="2022-11" db="EMBL/GenBank/DDBJ databases">
        <title>beta-Carotene-producing bacterium, Jeongeuplla avenae sp. nov., alleviates the salt stress of Arabidopsis seedlings.</title>
        <authorList>
            <person name="Jiang L."/>
            <person name="Lee J."/>
        </authorList>
    </citation>
    <scope>NUCLEOTIDE SEQUENCE</scope>
    <source>
        <strain evidence="1">DY_R2A_6</strain>
    </source>
</reference>
<dbReference type="Proteomes" id="UP001163223">
    <property type="component" value="Chromosome"/>
</dbReference>
<evidence type="ECO:0000313" key="1">
    <source>
        <dbReference type="EMBL" id="WAJ30624.1"/>
    </source>
</evidence>
<dbReference type="EMBL" id="CP113520">
    <property type="protein sequence ID" value="WAJ30624.1"/>
    <property type="molecule type" value="Genomic_DNA"/>
</dbReference>
<name>A0ACD4NV12_9HYPH</name>
<proteinExistence type="predicted"/>
<organism evidence="1 2">
    <name type="scientific">Antarcticirhabdus aurantiaca</name>
    <dbReference type="NCBI Taxonomy" id="2606717"/>
    <lineage>
        <taxon>Bacteria</taxon>
        <taxon>Pseudomonadati</taxon>
        <taxon>Pseudomonadota</taxon>
        <taxon>Alphaproteobacteria</taxon>
        <taxon>Hyphomicrobiales</taxon>
        <taxon>Aurantimonadaceae</taxon>
        <taxon>Antarcticirhabdus</taxon>
    </lineage>
</organism>
<keyword evidence="2" id="KW-1185">Reference proteome</keyword>
<protein>
    <submittedName>
        <fullName evidence="1">Uncharacterized protein</fullName>
    </submittedName>
</protein>
<accession>A0ACD4NV12</accession>
<gene>
    <name evidence="1" type="ORF">OXU80_10630</name>
</gene>